<keyword evidence="7" id="KW-1133">Transmembrane helix</keyword>
<feature type="compositionally biased region" description="Basic and acidic residues" evidence="8">
    <location>
        <begin position="683"/>
        <end position="692"/>
    </location>
</feature>
<dbReference type="GO" id="GO:0004673">
    <property type="term" value="F:protein histidine kinase activity"/>
    <property type="evidence" value="ECO:0007669"/>
    <property type="project" value="UniProtKB-EC"/>
</dbReference>
<proteinExistence type="predicted"/>
<feature type="compositionally biased region" description="Basic and acidic residues" evidence="8">
    <location>
        <begin position="788"/>
        <end position="798"/>
    </location>
</feature>
<keyword evidence="11" id="KW-1185">Reference proteome</keyword>
<gene>
    <name evidence="10" type="ORF">F8568_005775</name>
</gene>
<organism evidence="10 11">
    <name type="scientific">Actinomadura physcomitrii</name>
    <dbReference type="NCBI Taxonomy" id="2650748"/>
    <lineage>
        <taxon>Bacteria</taxon>
        <taxon>Bacillati</taxon>
        <taxon>Actinomycetota</taxon>
        <taxon>Actinomycetes</taxon>
        <taxon>Streptosporangiales</taxon>
        <taxon>Thermomonosporaceae</taxon>
        <taxon>Actinomadura</taxon>
    </lineage>
</organism>
<dbReference type="InterPro" id="IPR036890">
    <property type="entry name" value="HATPase_C_sf"/>
</dbReference>
<feature type="compositionally biased region" description="Basic residues" evidence="8">
    <location>
        <begin position="739"/>
        <end position="756"/>
    </location>
</feature>
<dbReference type="InterPro" id="IPR003594">
    <property type="entry name" value="HATPase_dom"/>
</dbReference>
<dbReference type="Pfam" id="PF08376">
    <property type="entry name" value="NIT"/>
    <property type="match status" value="1"/>
</dbReference>
<dbReference type="InterPro" id="IPR050428">
    <property type="entry name" value="TCS_sensor_his_kinase"/>
</dbReference>
<keyword evidence="6" id="KW-0418">Kinase</keyword>
<evidence type="ECO:0000256" key="7">
    <source>
        <dbReference type="ARBA" id="ARBA00022989"/>
    </source>
</evidence>
<evidence type="ECO:0000256" key="2">
    <source>
        <dbReference type="ARBA" id="ARBA00012438"/>
    </source>
</evidence>
<dbReference type="EC" id="2.7.13.3" evidence="2"/>
<accession>A0A6I4M6W0</accession>
<evidence type="ECO:0000313" key="11">
    <source>
        <dbReference type="Proteomes" id="UP000462055"/>
    </source>
</evidence>
<feature type="compositionally biased region" description="Basic and acidic residues" evidence="8">
    <location>
        <begin position="765"/>
        <end position="775"/>
    </location>
</feature>
<dbReference type="Proteomes" id="UP000462055">
    <property type="component" value="Unassembled WGS sequence"/>
</dbReference>
<feature type="domain" description="Histidine kinase" evidence="9">
    <location>
        <begin position="532"/>
        <end position="637"/>
    </location>
</feature>
<dbReference type="Gene3D" id="3.30.565.10">
    <property type="entry name" value="Histidine kinase-like ATPase, C-terminal domain"/>
    <property type="match status" value="1"/>
</dbReference>
<keyword evidence="3" id="KW-0597">Phosphoprotein</keyword>
<evidence type="ECO:0000256" key="4">
    <source>
        <dbReference type="ARBA" id="ARBA00022679"/>
    </source>
</evidence>
<comment type="caution">
    <text evidence="10">The sequence shown here is derived from an EMBL/GenBank/DDBJ whole genome shotgun (WGS) entry which is preliminary data.</text>
</comment>
<keyword evidence="5" id="KW-0812">Transmembrane</keyword>
<comment type="catalytic activity">
    <reaction evidence="1">
        <text>ATP + protein L-histidine = ADP + protein N-phospho-L-histidine.</text>
        <dbReference type="EC" id="2.7.13.3"/>
    </reaction>
</comment>
<name>A0A6I4M6W0_9ACTN</name>
<feature type="compositionally biased region" description="Low complexity" evidence="8">
    <location>
        <begin position="693"/>
        <end position="702"/>
    </location>
</feature>
<feature type="region of interest" description="Disordered" evidence="8">
    <location>
        <begin position="640"/>
        <end position="809"/>
    </location>
</feature>
<dbReference type="EMBL" id="WBMS02000003">
    <property type="protein sequence ID" value="MVZ99896.1"/>
    <property type="molecule type" value="Genomic_DNA"/>
</dbReference>
<dbReference type="SUPFAM" id="SSF55874">
    <property type="entry name" value="ATPase domain of HSP90 chaperone/DNA topoisomerase II/histidine kinase"/>
    <property type="match status" value="1"/>
</dbReference>
<keyword evidence="4" id="KW-0808">Transferase</keyword>
<dbReference type="Pfam" id="PF02518">
    <property type="entry name" value="HATPase_c"/>
    <property type="match status" value="1"/>
</dbReference>
<reference evidence="10" key="1">
    <citation type="submission" date="2019-12" db="EMBL/GenBank/DDBJ databases">
        <title>Actinomadura physcomitrii sp. nov., a novel actinomycete isolated from moss [Physcomitrium sphaericum (Ludw) Fuernr].</title>
        <authorList>
            <person name="Zhuang X."/>
        </authorList>
    </citation>
    <scope>NUCLEOTIDE SEQUENCE [LARGE SCALE GENOMIC DNA]</scope>
    <source>
        <strain evidence="10">LD22</strain>
    </source>
</reference>
<evidence type="ECO:0000256" key="1">
    <source>
        <dbReference type="ARBA" id="ARBA00000085"/>
    </source>
</evidence>
<evidence type="ECO:0000313" key="10">
    <source>
        <dbReference type="EMBL" id="MVZ99896.1"/>
    </source>
</evidence>
<dbReference type="PANTHER" id="PTHR45436:SF5">
    <property type="entry name" value="SENSOR HISTIDINE KINASE TRCS"/>
    <property type="match status" value="1"/>
</dbReference>
<feature type="compositionally biased region" description="Polar residues" evidence="8">
    <location>
        <begin position="642"/>
        <end position="655"/>
    </location>
</feature>
<dbReference type="GO" id="GO:0000160">
    <property type="term" value="P:phosphorelay signal transduction system"/>
    <property type="evidence" value="ECO:0007669"/>
    <property type="project" value="TreeGrafter"/>
</dbReference>
<dbReference type="PANTHER" id="PTHR45436">
    <property type="entry name" value="SENSOR HISTIDINE KINASE YKOH"/>
    <property type="match status" value="1"/>
</dbReference>
<dbReference type="RefSeq" id="WP_151592106.1">
    <property type="nucleotide sequence ID" value="NZ_WBMS02000003.1"/>
</dbReference>
<evidence type="ECO:0000256" key="6">
    <source>
        <dbReference type="ARBA" id="ARBA00022777"/>
    </source>
</evidence>
<dbReference type="PROSITE" id="PS50109">
    <property type="entry name" value="HIS_KIN"/>
    <property type="match status" value="1"/>
</dbReference>
<keyword evidence="7" id="KW-0472">Membrane</keyword>
<sequence length="809" mass="87790">MSKNGNGRRAAKRVRRRPVGRRIGFLLLLPLASLLALWAFAAVISLKATIARSEFNGIVYGISRPIGLMGYALQAERTAAVAALASPGPQAENTLRTRQQATDAALIAFRRQALPKASDRTGDRTRELVSDLGRRYEGLPALRKRIEARSITPLEAIQQYSGLFDGTNAALSDLVKSDDTRLYQTTQTLVDTNWARDYMLREDALLTATRARGGRFSPTEYAAFVQAAANRDHLSERTFNGPSQTVRDAYRAMVRSPQYTRFQQLEQKIVASPARRLPPAVLAEWSQVMPPTSQAWWENAVRATDVLGAENKSAGREITVQLVLVCGFGLLVVVASVVLSGVLGRDIARDLRNLQGAAQELARSQLPEVVARLRRGEKVSVADEAPDIGAGRTAEIASLAEAFTTVQRTAIETAVGEAQVRAGVSRVFINLAWRSQSLLHRQLQMLDAMERGTSDPDELENLFRLDHLTTRMRRHAEGLVILSGNQNVRGWSEPVAAEQLLRAALAEVEEYARVDVMALAPTLVSGAVVADVVHLLAELIENATSFSPPTTEVLVRAERVGNGLAIEVIDRGVGLEPGDLTDINARLADPPEFDLADSDRLGLFIVARLAQRHGIKVVLQPSAYGGVTAVVLLPPALLTSSDSPQNGEQGMHSQVSPPPAEQGRVPHEAPPAQVPAGNRTLRRPIDGRHRAPDAPAALPLSPTRSSSKPRPDAVTAETPASPGGDEVEEYDVETGGLPRRARQRHLAPQLQRRRARTSTAGGRAEPGDRPAEQNRDLLSSLQAGWTAGRRDDEHRSAVFEDPTTQQGGQ</sequence>
<dbReference type="InterPro" id="IPR005467">
    <property type="entry name" value="His_kinase_dom"/>
</dbReference>
<dbReference type="AlphaFoldDB" id="A0A6I4M6W0"/>
<dbReference type="GO" id="GO:0005886">
    <property type="term" value="C:plasma membrane"/>
    <property type="evidence" value="ECO:0007669"/>
    <property type="project" value="TreeGrafter"/>
</dbReference>
<evidence type="ECO:0000259" key="9">
    <source>
        <dbReference type="PROSITE" id="PS50109"/>
    </source>
</evidence>
<evidence type="ECO:0000256" key="5">
    <source>
        <dbReference type="ARBA" id="ARBA00022692"/>
    </source>
</evidence>
<evidence type="ECO:0000256" key="8">
    <source>
        <dbReference type="SAM" id="MobiDB-lite"/>
    </source>
</evidence>
<dbReference type="InterPro" id="IPR013587">
    <property type="entry name" value="Nitrate/nitrite_sensing"/>
</dbReference>
<protein>
    <recommendedName>
        <fullName evidence="2">histidine kinase</fullName>
        <ecNumber evidence="2">2.7.13.3</ecNumber>
    </recommendedName>
</protein>
<evidence type="ECO:0000256" key="3">
    <source>
        <dbReference type="ARBA" id="ARBA00022553"/>
    </source>
</evidence>
<dbReference type="SMART" id="SM00387">
    <property type="entry name" value="HATPase_c"/>
    <property type="match status" value="1"/>
</dbReference>
<dbReference type="Gene3D" id="6.10.340.10">
    <property type="match status" value="1"/>
</dbReference>